<dbReference type="SMART" id="SM00406">
    <property type="entry name" value="IGv"/>
    <property type="match status" value="2"/>
</dbReference>
<dbReference type="Gene3D" id="2.60.40.10">
    <property type="entry name" value="Immunoglobulins"/>
    <property type="match status" value="8"/>
</dbReference>
<comment type="subcellular location">
    <subcellularLocation>
        <location evidence="1">Membrane</location>
        <topology evidence="1">Single-pass type I membrane protein</topology>
    </subcellularLocation>
</comment>
<dbReference type="Pfam" id="PF13895">
    <property type="entry name" value="Ig_2"/>
    <property type="match status" value="1"/>
</dbReference>
<evidence type="ECO:0000256" key="1">
    <source>
        <dbReference type="ARBA" id="ARBA00004479"/>
    </source>
</evidence>
<evidence type="ECO:0000256" key="3">
    <source>
        <dbReference type="ARBA" id="ARBA00022989"/>
    </source>
</evidence>
<keyword evidence="6" id="KW-0325">Glycoprotein</keyword>
<dbReference type="InterPro" id="IPR013106">
    <property type="entry name" value="Ig_V-set"/>
</dbReference>
<organism evidence="12 13">
    <name type="scientific">Galleria mellonella</name>
    <name type="common">Greater wax moth</name>
    <dbReference type="NCBI Taxonomy" id="7137"/>
    <lineage>
        <taxon>Eukaryota</taxon>
        <taxon>Metazoa</taxon>
        <taxon>Ecdysozoa</taxon>
        <taxon>Arthropoda</taxon>
        <taxon>Hexapoda</taxon>
        <taxon>Insecta</taxon>
        <taxon>Pterygota</taxon>
        <taxon>Neoptera</taxon>
        <taxon>Endopterygota</taxon>
        <taxon>Lepidoptera</taxon>
        <taxon>Glossata</taxon>
        <taxon>Ditrysia</taxon>
        <taxon>Pyraloidea</taxon>
        <taxon>Pyralidae</taxon>
        <taxon>Galleriinae</taxon>
        <taxon>Galleria</taxon>
    </lineage>
</organism>
<feature type="domain" description="Ig-like" evidence="11">
    <location>
        <begin position="860"/>
        <end position="944"/>
    </location>
</feature>
<feature type="domain" description="Ig-like" evidence="11">
    <location>
        <begin position="350"/>
        <end position="443"/>
    </location>
</feature>
<evidence type="ECO:0000256" key="9">
    <source>
        <dbReference type="SAM" id="Phobius"/>
    </source>
</evidence>
<feature type="domain" description="Ig-like" evidence="11">
    <location>
        <begin position="556"/>
        <end position="640"/>
    </location>
</feature>
<feature type="domain" description="Ig-like" evidence="11">
    <location>
        <begin position="241"/>
        <end position="345"/>
    </location>
</feature>
<dbReference type="InterPro" id="IPR036179">
    <property type="entry name" value="Ig-like_dom_sf"/>
</dbReference>
<evidence type="ECO:0000259" key="11">
    <source>
        <dbReference type="PROSITE" id="PS50835"/>
    </source>
</evidence>
<dbReference type="Proteomes" id="UP001652740">
    <property type="component" value="Unplaced"/>
</dbReference>
<feature type="compositionally biased region" description="Basic and acidic residues" evidence="8">
    <location>
        <begin position="1333"/>
        <end position="1343"/>
    </location>
</feature>
<evidence type="ECO:0000256" key="2">
    <source>
        <dbReference type="ARBA" id="ARBA00022692"/>
    </source>
</evidence>
<keyword evidence="10" id="KW-0732">Signal</keyword>
<evidence type="ECO:0000256" key="6">
    <source>
        <dbReference type="ARBA" id="ARBA00023180"/>
    </source>
</evidence>
<dbReference type="InterPro" id="IPR007110">
    <property type="entry name" value="Ig-like_dom"/>
</dbReference>
<feature type="compositionally biased region" description="Polar residues" evidence="8">
    <location>
        <begin position="1581"/>
        <end position="1598"/>
    </location>
</feature>
<feature type="compositionally biased region" description="Polar residues" evidence="8">
    <location>
        <begin position="1642"/>
        <end position="1672"/>
    </location>
</feature>
<proteinExistence type="predicted"/>
<gene>
    <name evidence="13" type="primary">LOC113514629</name>
</gene>
<sequence length="1685" mass="188733">MASKCLTVLLIAAIGTHHVTAERDHASAIVGNTARLRCRIDGKSCGDLHSIKWYKADSRVYVYSASKDAAINRPEGEMMDRISISHEPNATFAELVIANVKAEDEGVFRCEITYLHVGEDCNTVQVTDFHTYIRPKSVEVTAGDNTLTDGAVLGPLLERTKIDISCTVIEGKPQPKVAWYFNGKQRLDAQTTTPNATTFQHVLSLTVTRAELGGELKCIVSSAALDEPIVRKVSLDVEVPPNKAFISGVGEHATQGTLLTLMCTASGARPAANIEWYNGTQKLDPEDNNIHQREVESSDTTFETTSNLTFEATRFENGQKFHCEAANKVTLETNDHPMHATRELEIWYPPMVRVDPTNITVVEGDKLLLKCEYESNPSSLNHVVWYRDGKEVNVNDTSHYQGGTTDQHSLIIADARGDDTGNYTCLLTNAVGNGTSEDSIHVNVLYKPQVRLTMSSPSPILETDHKNVTLTCEVMTGNPPILDEVIWYLDGEILKHLPECNGTDGEENLCNEVDPSMLLLQDTTKSFHGNYSCKGKNYAGWGNESQKTELVVNYPPGPAKLTYSPWRVVKGKSLVLSCSIKEKGRPEAHRFRWHRGGRVVSDIVSQNWTIDPVTLDHRTSFSCRGINAGGEGEPATTTIDVLAPPSFKYAMNHYSGALYKSQNISLSCTVECAPLCSVQWLKDGQVIDDKNDRYYVVTRKIEPQVNRNDFEATESTLHWNMSAWPGHALSRAAAAASYTCRSSRNDAGPPVNSTTKFAVEYEPENITVTPKVVSVIENEIPAKVVCSARGFPMPSYSWRREHSSKSTSKDHTNNSLILSSSNTLLLGPVQRKDGGNYLCEAYNRHGSVNTTVFLDVMFVPECGIKQIEMDGEQVLVCTAHANPSEVFFSWKLKNDNDSLTDEKIWQVGSQSYLRLSTSVEVYRTYLCFANNTVGTSRQCERDVMANLELYSRVPWWRDQQKLILIGGIALAILVITVILCIIIICVCRRMRAKSKCPPTNGVDNAANGNLGADNPGLYENLPFHGLQQPPNKPVQAIQPRVVETNKKTIKGIQQLQKQLTTNPSFTPRVVCPPFVQNTITYPVSPASSSQYSYGISLLPPIQQMYPIHQTVLLNPYLPAMQSSFLKQFPTIDEEISESDTRKFSSLNMRNEKRIKKLRQFQSMRIVRKRNIERFYPNTEYGENFNEINNNKETQGESDNEKDLVLDQDIIYANYPSLLKVKSNISGIQEFENLTDSIQVCEDINNDINISTTSLNRPVPAPRTKISPIISPTKSNHVYMNLSMPMINSTLSKSFDTIDGPMRPTRSAEDLSKTANKASAAPVVAPKRTTKSGLPEKDTNYKNNEEEENQDSSKPNIIGATPKRNLSITLPSTSLVKSVVNQLNEQAGINKVGLPMKQVIPPNKTLQIPKLTEKPIPKKSLVRRSNSVQTHMTAYNENGQNTNILQQQYMQKRNHFTNLSSKGKNKKNFQIPLQKHHSFCYFQPIRVDKRIPVDQERAYNNTIGPLIYQPAEAQYYTKTLNRTREKNSHKLNRLKKSESLREKLSCVGVYDNYEKPDYPEPEYNESERRSYLHLLKGNYISNSTRNLGPEQTTSSNFNTLGPKEEKPKHKKLVYADLALGNHNLKFKNTVNSNRHLYDTYTIGSADSTNKDINSSYKSNVPSSQRKGSHNQPRSDYATLKFNEIDV</sequence>
<feature type="domain" description="Ig-like" evidence="11">
    <location>
        <begin position="645"/>
        <end position="756"/>
    </location>
</feature>
<dbReference type="InterPro" id="IPR003599">
    <property type="entry name" value="Ig_sub"/>
</dbReference>
<feature type="region of interest" description="Disordered" evidence="8">
    <location>
        <begin position="1642"/>
        <end position="1676"/>
    </location>
</feature>
<dbReference type="InterPro" id="IPR013783">
    <property type="entry name" value="Ig-like_fold"/>
</dbReference>
<dbReference type="SMART" id="SM00409">
    <property type="entry name" value="IG"/>
    <property type="match status" value="8"/>
</dbReference>
<feature type="region of interest" description="Disordered" evidence="8">
    <location>
        <begin position="1581"/>
        <end position="1605"/>
    </location>
</feature>
<dbReference type="PROSITE" id="PS50835">
    <property type="entry name" value="IG_LIKE"/>
    <property type="match status" value="9"/>
</dbReference>
<dbReference type="PANTHER" id="PTHR11640">
    <property type="entry name" value="NEPHRIN"/>
    <property type="match status" value="1"/>
</dbReference>
<evidence type="ECO:0000256" key="7">
    <source>
        <dbReference type="ARBA" id="ARBA00023319"/>
    </source>
</evidence>
<feature type="domain" description="Ig-like" evidence="11">
    <location>
        <begin position="763"/>
        <end position="855"/>
    </location>
</feature>
<evidence type="ECO:0000256" key="4">
    <source>
        <dbReference type="ARBA" id="ARBA00023136"/>
    </source>
</evidence>
<feature type="signal peptide" evidence="10">
    <location>
        <begin position="1"/>
        <end position="21"/>
    </location>
</feature>
<dbReference type="SMART" id="SM00408">
    <property type="entry name" value="IGc2"/>
    <property type="match status" value="7"/>
</dbReference>
<feature type="domain" description="Ig-like" evidence="11">
    <location>
        <begin position="135"/>
        <end position="234"/>
    </location>
</feature>
<reference evidence="13" key="1">
    <citation type="submission" date="2025-08" db="UniProtKB">
        <authorList>
            <consortium name="RefSeq"/>
        </authorList>
    </citation>
    <scope>IDENTIFICATION</scope>
    <source>
        <tissue evidence="13">Whole larvae</tissue>
    </source>
</reference>
<feature type="transmembrane region" description="Helical" evidence="9">
    <location>
        <begin position="962"/>
        <end position="987"/>
    </location>
</feature>
<dbReference type="RefSeq" id="XP_052747842.1">
    <property type="nucleotide sequence ID" value="XM_052891882.1"/>
</dbReference>
<feature type="region of interest" description="Disordered" evidence="8">
    <location>
        <begin position="1296"/>
        <end position="1360"/>
    </location>
</feature>
<evidence type="ECO:0000313" key="12">
    <source>
        <dbReference type="Proteomes" id="UP001652740"/>
    </source>
</evidence>
<feature type="chain" id="PRO_5045979662" evidence="10">
    <location>
        <begin position="22"/>
        <end position="1685"/>
    </location>
</feature>
<feature type="domain" description="Ig-like" evidence="11">
    <location>
        <begin position="31"/>
        <end position="127"/>
    </location>
</feature>
<keyword evidence="2 9" id="KW-0812">Transmembrane</keyword>
<dbReference type="InterPro" id="IPR051275">
    <property type="entry name" value="Cell_adhesion_signaling"/>
</dbReference>
<dbReference type="CDD" id="cd00096">
    <property type="entry name" value="Ig"/>
    <property type="match status" value="2"/>
</dbReference>
<dbReference type="InterPro" id="IPR003598">
    <property type="entry name" value="Ig_sub2"/>
</dbReference>
<keyword evidence="7" id="KW-0393">Immunoglobulin domain</keyword>
<keyword evidence="5" id="KW-1015">Disulfide bond</keyword>
<dbReference type="PANTHER" id="PTHR11640:SF31">
    <property type="entry name" value="IRREGULAR CHIASM C-ROUGHEST PROTEIN-RELATED"/>
    <property type="match status" value="1"/>
</dbReference>
<keyword evidence="12" id="KW-1185">Reference proteome</keyword>
<keyword evidence="3 9" id="KW-1133">Transmembrane helix</keyword>
<dbReference type="InterPro" id="IPR013162">
    <property type="entry name" value="CD80_C2-set"/>
</dbReference>
<dbReference type="Pfam" id="PF07686">
    <property type="entry name" value="V-set"/>
    <property type="match status" value="1"/>
</dbReference>
<evidence type="ECO:0000256" key="5">
    <source>
        <dbReference type="ARBA" id="ARBA00023157"/>
    </source>
</evidence>
<evidence type="ECO:0000256" key="10">
    <source>
        <dbReference type="SAM" id="SignalP"/>
    </source>
</evidence>
<dbReference type="Pfam" id="PF08205">
    <property type="entry name" value="C2-set_2"/>
    <property type="match status" value="2"/>
</dbReference>
<keyword evidence="4 9" id="KW-0472">Membrane</keyword>
<dbReference type="SUPFAM" id="SSF48726">
    <property type="entry name" value="Immunoglobulin"/>
    <property type="match status" value="8"/>
</dbReference>
<protein>
    <submittedName>
        <fullName evidence="13">Hemicentin-1 isoform X5</fullName>
    </submittedName>
</protein>
<evidence type="ECO:0000256" key="8">
    <source>
        <dbReference type="SAM" id="MobiDB-lite"/>
    </source>
</evidence>
<dbReference type="Pfam" id="PF13927">
    <property type="entry name" value="Ig_3"/>
    <property type="match status" value="3"/>
</dbReference>
<dbReference type="GeneID" id="113514629"/>
<feature type="domain" description="Ig-like" evidence="11">
    <location>
        <begin position="448"/>
        <end position="553"/>
    </location>
</feature>
<evidence type="ECO:0000313" key="13">
    <source>
        <dbReference type="RefSeq" id="XP_052747842.1"/>
    </source>
</evidence>
<name>A0ABM3M9P9_GALME</name>
<accession>A0ABM3M9P9</accession>